<gene>
    <name evidence="2" type="ORF">MSAN_01969800</name>
</gene>
<feature type="transmembrane region" description="Helical" evidence="1">
    <location>
        <begin position="40"/>
        <end position="63"/>
    </location>
</feature>
<organism evidence="2 3">
    <name type="scientific">Mycena sanguinolenta</name>
    <dbReference type="NCBI Taxonomy" id="230812"/>
    <lineage>
        <taxon>Eukaryota</taxon>
        <taxon>Fungi</taxon>
        <taxon>Dikarya</taxon>
        <taxon>Basidiomycota</taxon>
        <taxon>Agaricomycotina</taxon>
        <taxon>Agaricomycetes</taxon>
        <taxon>Agaricomycetidae</taxon>
        <taxon>Agaricales</taxon>
        <taxon>Marasmiineae</taxon>
        <taxon>Mycenaceae</taxon>
        <taxon>Mycena</taxon>
    </lineage>
</organism>
<name>A0A8H7CPH8_9AGAR</name>
<reference evidence="2" key="1">
    <citation type="submission" date="2020-05" db="EMBL/GenBank/DDBJ databases">
        <title>Mycena genomes resolve the evolution of fungal bioluminescence.</title>
        <authorList>
            <person name="Tsai I.J."/>
        </authorList>
    </citation>
    <scope>NUCLEOTIDE SEQUENCE</scope>
    <source>
        <strain evidence="2">160909Yilan</strain>
    </source>
</reference>
<proteinExistence type="predicted"/>
<accession>A0A8H7CPH8</accession>
<evidence type="ECO:0000313" key="2">
    <source>
        <dbReference type="EMBL" id="KAF7343497.1"/>
    </source>
</evidence>
<keyword evidence="1" id="KW-0472">Membrane</keyword>
<protein>
    <submittedName>
        <fullName evidence="2">Uncharacterized protein</fullName>
    </submittedName>
</protein>
<evidence type="ECO:0000256" key="1">
    <source>
        <dbReference type="SAM" id="Phobius"/>
    </source>
</evidence>
<comment type="caution">
    <text evidence="2">The sequence shown here is derived from an EMBL/GenBank/DDBJ whole genome shotgun (WGS) entry which is preliminary data.</text>
</comment>
<evidence type="ECO:0000313" key="3">
    <source>
        <dbReference type="Proteomes" id="UP000623467"/>
    </source>
</evidence>
<dbReference type="Proteomes" id="UP000623467">
    <property type="component" value="Unassembled WGS sequence"/>
</dbReference>
<keyword evidence="1" id="KW-1133">Transmembrane helix</keyword>
<keyword evidence="1" id="KW-0812">Transmembrane</keyword>
<keyword evidence="3" id="KW-1185">Reference proteome</keyword>
<dbReference type="EMBL" id="JACAZH010000023">
    <property type="protein sequence ID" value="KAF7343497.1"/>
    <property type="molecule type" value="Genomic_DNA"/>
</dbReference>
<dbReference type="OrthoDB" id="3059212at2759"/>
<sequence length="164" mass="18646">MMAQWKQDVESFQNNTRVSLLEYLRPVPRLKPLGSAVSSVFVSTFAMLSVMWTVFSLVAGTLARKHCKGKALNGSLGKKGTFEQGKREEKWLENRMQDVHESEVILLRDRMESDAVEQLRHRIDKEGAQIRMALARISAVLKMHGLTENEVWGKDDDSAVEFLP</sequence>
<dbReference type="AlphaFoldDB" id="A0A8H7CPH8"/>